<keyword evidence="8 13" id="KW-0548">Nucleotidyltransferase</keyword>
<dbReference type="AlphaFoldDB" id="A0A3D4V5D8"/>
<comment type="function">
    <text evidence="13">Required for the formation of a threonylcarbamoyl group on adenosine at position 37 (t(6)A37) in tRNAs that read codons beginning with adenine.</text>
</comment>
<dbReference type="GO" id="GO:0005524">
    <property type="term" value="F:ATP binding"/>
    <property type="evidence" value="ECO:0007669"/>
    <property type="project" value="UniProtKB-UniRule"/>
</dbReference>
<dbReference type="PIRSF" id="PIRSF004930">
    <property type="entry name" value="Tln_factor_SUA5"/>
    <property type="match status" value="1"/>
</dbReference>
<feature type="binding site" evidence="14">
    <location>
        <position position="62"/>
    </location>
    <ligand>
        <name>ATP</name>
        <dbReference type="ChEBI" id="CHEBI:30616"/>
    </ligand>
</feature>
<dbReference type="GO" id="GO:0000049">
    <property type="term" value="F:tRNA binding"/>
    <property type="evidence" value="ECO:0007669"/>
    <property type="project" value="TreeGrafter"/>
</dbReference>
<keyword evidence="6 13" id="KW-0808">Transferase</keyword>
<evidence type="ECO:0000256" key="1">
    <source>
        <dbReference type="ARBA" id="ARBA00004496"/>
    </source>
</evidence>
<evidence type="ECO:0000256" key="15">
    <source>
        <dbReference type="SAM" id="MobiDB-lite"/>
    </source>
</evidence>
<evidence type="ECO:0000256" key="9">
    <source>
        <dbReference type="ARBA" id="ARBA00022741"/>
    </source>
</evidence>
<dbReference type="Pfam" id="PF01300">
    <property type="entry name" value="Sua5_yciO_yrdC"/>
    <property type="match status" value="1"/>
</dbReference>
<evidence type="ECO:0000256" key="12">
    <source>
        <dbReference type="ARBA" id="ARBA00048366"/>
    </source>
</evidence>
<dbReference type="Gene3D" id="3.90.870.10">
    <property type="entry name" value="DHBP synthase"/>
    <property type="match status" value="1"/>
</dbReference>
<evidence type="ECO:0000256" key="14">
    <source>
        <dbReference type="PIRSR" id="PIRSR004930-1"/>
    </source>
</evidence>
<feature type="binding site" evidence="14">
    <location>
        <position position="58"/>
    </location>
    <ligand>
        <name>ATP</name>
        <dbReference type="ChEBI" id="CHEBI:30616"/>
    </ligand>
</feature>
<feature type="binding site" evidence="14">
    <location>
        <position position="151"/>
    </location>
    <ligand>
        <name>ATP</name>
        <dbReference type="ChEBI" id="CHEBI:30616"/>
    </ligand>
</feature>
<keyword evidence="9 13" id="KW-0547">Nucleotide-binding</keyword>
<feature type="domain" description="YrdC-like" evidence="16">
    <location>
        <begin position="13"/>
        <end position="199"/>
    </location>
</feature>
<evidence type="ECO:0000256" key="13">
    <source>
        <dbReference type="PIRNR" id="PIRNR004930"/>
    </source>
</evidence>
<dbReference type="EC" id="2.7.7.87" evidence="3 13"/>
<dbReference type="InterPro" id="IPR038385">
    <property type="entry name" value="Sua5/YwlC_C"/>
</dbReference>
<dbReference type="GO" id="GO:0003725">
    <property type="term" value="F:double-stranded RNA binding"/>
    <property type="evidence" value="ECO:0007669"/>
    <property type="project" value="UniProtKB-UniRule"/>
</dbReference>
<dbReference type="GO" id="GO:0061710">
    <property type="term" value="F:L-threonylcarbamoyladenylate synthase"/>
    <property type="evidence" value="ECO:0007669"/>
    <property type="project" value="UniProtKB-EC"/>
</dbReference>
<sequence>MRVVAVDAVHPDPDVLADAAQILRAGGLVAFPTETVYGLGANALDPDAVARIYAAKGRPAWNPVIMHVASADMAAGFASHWPISAARLAERCWPGPLTLVVPRADHVPDIVSAGGDTVALRVPSHPVALALITAAGCPIAAPSANRFTQVSPTTAQHVVASLGDRVGLVLDGGPSTVGIESTVVDCTGDTVTILRPGMLGRETLEAALDGLGVAVRHAAPRAVPHAASQALAEASTHADDGTPAAPRSPGMADRHYAPRADVWLFAPEQQAEVSTALIARQEGSADSGPTMALLRGTVFGPSSGNGPEMMTLTMPQAPDAYARALYAALHEVDARRASLVLIEMPPDEPGWEGVRDRLTRASR</sequence>
<feature type="binding site" evidence="14">
    <location>
        <position position="195"/>
    </location>
    <ligand>
        <name>ATP</name>
        <dbReference type="ChEBI" id="CHEBI:30616"/>
    </ligand>
</feature>
<comment type="similarity">
    <text evidence="2 13">Belongs to the SUA5 family.</text>
</comment>
<evidence type="ECO:0000256" key="2">
    <source>
        <dbReference type="ARBA" id="ARBA00007663"/>
    </source>
</evidence>
<keyword evidence="7 13" id="KW-0819">tRNA processing</keyword>
<organism evidence="17 18">
    <name type="scientific">Gemmatimonas aurantiaca</name>
    <dbReference type="NCBI Taxonomy" id="173480"/>
    <lineage>
        <taxon>Bacteria</taxon>
        <taxon>Pseudomonadati</taxon>
        <taxon>Gemmatimonadota</taxon>
        <taxon>Gemmatimonadia</taxon>
        <taxon>Gemmatimonadales</taxon>
        <taxon>Gemmatimonadaceae</taxon>
        <taxon>Gemmatimonas</taxon>
    </lineage>
</organism>
<dbReference type="Proteomes" id="UP000264071">
    <property type="component" value="Unassembled WGS sequence"/>
</dbReference>
<evidence type="ECO:0000256" key="11">
    <source>
        <dbReference type="ARBA" id="ARBA00029774"/>
    </source>
</evidence>
<evidence type="ECO:0000256" key="4">
    <source>
        <dbReference type="ARBA" id="ARBA00015492"/>
    </source>
</evidence>
<evidence type="ECO:0000256" key="3">
    <source>
        <dbReference type="ARBA" id="ARBA00012584"/>
    </source>
</evidence>
<dbReference type="GO" id="GO:0008033">
    <property type="term" value="P:tRNA processing"/>
    <property type="evidence" value="ECO:0007669"/>
    <property type="project" value="UniProtKB-KW"/>
</dbReference>
<dbReference type="SUPFAM" id="SSF55821">
    <property type="entry name" value="YrdC/RibB"/>
    <property type="match status" value="1"/>
</dbReference>
<feature type="binding site" evidence="14">
    <location>
        <position position="143"/>
    </location>
    <ligand>
        <name>ATP</name>
        <dbReference type="ChEBI" id="CHEBI:30616"/>
    </ligand>
</feature>
<feature type="binding site" evidence="14">
    <location>
        <position position="35"/>
    </location>
    <ligand>
        <name>L-threonine</name>
        <dbReference type="ChEBI" id="CHEBI:57926"/>
    </ligand>
</feature>
<dbReference type="NCBIfam" id="TIGR00057">
    <property type="entry name" value="L-threonylcarbamoyladenylate synthase"/>
    <property type="match status" value="1"/>
</dbReference>
<comment type="caution">
    <text evidence="17">The sequence shown here is derived from an EMBL/GenBank/DDBJ whole genome shotgun (WGS) entry which is preliminary data.</text>
</comment>
<dbReference type="InterPro" id="IPR005145">
    <property type="entry name" value="Sua5_C"/>
</dbReference>
<dbReference type="InterPro" id="IPR050156">
    <property type="entry name" value="TC-AMP_synthase_SUA5"/>
</dbReference>
<proteinExistence type="inferred from homology"/>
<comment type="subcellular location">
    <subcellularLocation>
        <location evidence="1 13">Cytoplasm</location>
    </subcellularLocation>
</comment>
<dbReference type="OMA" id="YKHYAPD"/>
<dbReference type="GO" id="GO:0005737">
    <property type="term" value="C:cytoplasm"/>
    <property type="evidence" value="ECO:0007669"/>
    <property type="project" value="UniProtKB-SubCell"/>
</dbReference>
<name>A0A3D4V5D8_9BACT</name>
<feature type="region of interest" description="Disordered" evidence="15">
    <location>
        <begin position="226"/>
        <end position="253"/>
    </location>
</feature>
<feature type="binding site" evidence="14">
    <location>
        <position position="117"/>
    </location>
    <ligand>
        <name>ATP</name>
        <dbReference type="ChEBI" id="CHEBI:30616"/>
    </ligand>
</feature>
<feature type="binding site" evidence="14">
    <location>
        <position position="121"/>
    </location>
    <ligand>
        <name>L-threonine</name>
        <dbReference type="ChEBI" id="CHEBI:57926"/>
    </ligand>
</feature>
<comment type="catalytic activity">
    <reaction evidence="12 13">
        <text>L-threonine + hydrogencarbonate + ATP = L-threonylcarbamoyladenylate + diphosphate + H2O</text>
        <dbReference type="Rhea" id="RHEA:36407"/>
        <dbReference type="ChEBI" id="CHEBI:15377"/>
        <dbReference type="ChEBI" id="CHEBI:17544"/>
        <dbReference type="ChEBI" id="CHEBI:30616"/>
        <dbReference type="ChEBI" id="CHEBI:33019"/>
        <dbReference type="ChEBI" id="CHEBI:57926"/>
        <dbReference type="ChEBI" id="CHEBI:73682"/>
        <dbReference type="EC" id="2.7.7.87"/>
    </reaction>
</comment>
<evidence type="ECO:0000256" key="8">
    <source>
        <dbReference type="ARBA" id="ARBA00022695"/>
    </source>
</evidence>
<dbReference type="Pfam" id="PF03481">
    <property type="entry name" value="Sua5_C"/>
    <property type="match status" value="1"/>
</dbReference>
<keyword evidence="5 13" id="KW-0963">Cytoplasm</keyword>
<dbReference type="InterPro" id="IPR006070">
    <property type="entry name" value="Sua5-like_dom"/>
</dbReference>
<dbReference type="PANTHER" id="PTHR17490:SF16">
    <property type="entry name" value="THREONYLCARBAMOYL-AMP SYNTHASE"/>
    <property type="match status" value="1"/>
</dbReference>
<dbReference type="PROSITE" id="PS51163">
    <property type="entry name" value="YRDC"/>
    <property type="match status" value="1"/>
</dbReference>
<dbReference type="InterPro" id="IPR010923">
    <property type="entry name" value="T(6)A37_SUA5"/>
</dbReference>
<feature type="binding site" evidence="14">
    <location>
        <position position="181"/>
    </location>
    <ligand>
        <name>L-threonine</name>
        <dbReference type="ChEBI" id="CHEBI:57926"/>
    </ligand>
</feature>
<evidence type="ECO:0000313" key="18">
    <source>
        <dbReference type="Proteomes" id="UP000264071"/>
    </source>
</evidence>
<dbReference type="EMBL" id="DPIY01000005">
    <property type="protein sequence ID" value="HCT56343.1"/>
    <property type="molecule type" value="Genomic_DNA"/>
</dbReference>
<dbReference type="FunFam" id="3.90.870.10:FF:000009">
    <property type="entry name" value="Threonylcarbamoyl-AMP synthase, putative"/>
    <property type="match status" value="1"/>
</dbReference>
<evidence type="ECO:0000256" key="10">
    <source>
        <dbReference type="ARBA" id="ARBA00022840"/>
    </source>
</evidence>
<reference evidence="17 18" key="1">
    <citation type="journal article" date="2018" name="Nat. Biotechnol.">
        <title>A standardized bacterial taxonomy based on genome phylogeny substantially revises the tree of life.</title>
        <authorList>
            <person name="Parks D.H."/>
            <person name="Chuvochina M."/>
            <person name="Waite D.W."/>
            <person name="Rinke C."/>
            <person name="Skarshewski A."/>
            <person name="Chaumeil P.A."/>
            <person name="Hugenholtz P."/>
        </authorList>
    </citation>
    <scope>NUCLEOTIDE SEQUENCE [LARGE SCALE GENOMIC DNA]</scope>
    <source>
        <strain evidence="17">UBA8844</strain>
    </source>
</reference>
<evidence type="ECO:0000256" key="5">
    <source>
        <dbReference type="ARBA" id="ARBA00022490"/>
    </source>
</evidence>
<feature type="binding site" evidence="14">
    <location>
        <position position="256"/>
    </location>
    <ligand>
        <name>ATP</name>
        <dbReference type="ChEBI" id="CHEBI:30616"/>
    </ligand>
</feature>
<dbReference type="PANTHER" id="PTHR17490">
    <property type="entry name" value="SUA5"/>
    <property type="match status" value="1"/>
</dbReference>
<dbReference type="InterPro" id="IPR017945">
    <property type="entry name" value="DHBP_synth_RibB-like_a/b_dom"/>
</dbReference>
<keyword evidence="10 13" id="KW-0067">ATP-binding</keyword>
<dbReference type="GO" id="GO:0006450">
    <property type="term" value="P:regulation of translational fidelity"/>
    <property type="evidence" value="ECO:0007669"/>
    <property type="project" value="TreeGrafter"/>
</dbReference>
<evidence type="ECO:0000259" key="16">
    <source>
        <dbReference type="PROSITE" id="PS51163"/>
    </source>
</evidence>
<gene>
    <name evidence="17" type="ORF">DGD08_03930</name>
</gene>
<evidence type="ECO:0000256" key="6">
    <source>
        <dbReference type="ARBA" id="ARBA00022679"/>
    </source>
</evidence>
<evidence type="ECO:0000313" key="17">
    <source>
        <dbReference type="EMBL" id="HCT56343.1"/>
    </source>
</evidence>
<feature type="binding site" evidence="14">
    <location>
        <position position="67"/>
    </location>
    <ligand>
        <name>L-threonine</name>
        <dbReference type="ChEBI" id="CHEBI:57926"/>
    </ligand>
</feature>
<feature type="binding site" evidence="14">
    <location>
        <position position="141"/>
    </location>
    <ligand>
        <name>L-threonine</name>
        <dbReference type="ChEBI" id="CHEBI:57926"/>
    </ligand>
</feature>
<protein>
    <recommendedName>
        <fullName evidence="4 13">Threonylcarbamoyl-AMP synthase</fullName>
        <shortName evidence="13">TC-AMP synthase</shortName>
        <ecNumber evidence="3 13">2.7.7.87</ecNumber>
    </recommendedName>
    <alternativeName>
        <fullName evidence="11 13">L-threonylcarbamoyladenylate synthase</fullName>
    </alternativeName>
</protein>
<evidence type="ECO:0000256" key="7">
    <source>
        <dbReference type="ARBA" id="ARBA00022694"/>
    </source>
</evidence>
<dbReference type="Gene3D" id="3.40.50.11030">
    <property type="entry name" value="Threonylcarbamoyl-AMP synthase, C-terminal domain"/>
    <property type="match status" value="1"/>
</dbReference>
<accession>A0A3D4V5D8</accession>